<evidence type="ECO:0000256" key="1">
    <source>
        <dbReference type="ARBA" id="ARBA00004651"/>
    </source>
</evidence>
<evidence type="ECO:0000256" key="2">
    <source>
        <dbReference type="ARBA" id="ARBA00022475"/>
    </source>
</evidence>
<keyword evidence="8" id="KW-0675">Receptor</keyword>
<feature type="transmembrane region" description="Helical" evidence="10">
    <location>
        <begin position="494"/>
        <end position="514"/>
    </location>
</feature>
<keyword evidence="5" id="KW-0552">Olfaction</keyword>
<comment type="subcellular location">
    <subcellularLocation>
        <location evidence="1">Cell membrane</location>
        <topology evidence="1">Multi-pass membrane protein</topology>
    </subcellularLocation>
</comment>
<feature type="transmembrane region" description="Helical" evidence="10">
    <location>
        <begin position="339"/>
        <end position="362"/>
    </location>
</feature>
<keyword evidence="9" id="KW-0807">Transducer</keyword>
<dbReference type="GO" id="GO:0005886">
    <property type="term" value="C:plasma membrane"/>
    <property type="evidence" value="ECO:0007669"/>
    <property type="project" value="UniProtKB-SubCell"/>
</dbReference>
<gene>
    <name evidence="11" type="ORF">TSAR_001521</name>
</gene>
<keyword evidence="12" id="KW-1185">Reference proteome</keyword>
<feature type="transmembrane region" description="Helical" evidence="10">
    <location>
        <begin position="41"/>
        <end position="63"/>
    </location>
</feature>
<keyword evidence="3" id="KW-0716">Sensory transduction</keyword>
<evidence type="ECO:0000256" key="10">
    <source>
        <dbReference type="SAM" id="Phobius"/>
    </source>
</evidence>
<dbReference type="InterPro" id="IPR004117">
    <property type="entry name" value="7tm6_olfct_rcpt"/>
</dbReference>
<keyword evidence="6 10" id="KW-1133">Transmembrane helix</keyword>
<proteinExistence type="predicted"/>
<dbReference type="PANTHER" id="PTHR21137">
    <property type="entry name" value="ODORANT RECEPTOR"/>
    <property type="match status" value="1"/>
</dbReference>
<sequence>MKCTFTFSIISVYETLKYFGLLTSIWPIFSKNRYLWVFMKAVYYFILVNYLCVFIPLILMTLFNINTSATVTITAVEQMIIVEAVYNLLYSRFYSDQFKSVVKEIEEFFKNSSPKERYILDRYATTRTFFNIYIAINYFVAIMSFNFGQLFLKDRPYPLNLWYPFTIKSQVIVVIIYIHQVIVITHTLILIVFDLIVQIFLWTLAARFELLQADFKKTASEMDLKCNIQKHQYLIRTTEAVIDFTKYMILKVFLAVTILVISSTLQILHRGPSTIIVQFFFIMKIASMRAFAYCWAGHSLAEKTGGLARSIYNSYWINQTQRMKTNVLIVMQRCQKPTVVKISGIISSLSFRFCVNYFYMIYSAFMTLRAVLEVADPLETLEYLRALSRIWTIWPVDSKASWKTKVYHECSIWIIITNLFITWLTLWISVCDSYKYPVIMANNLATLMIATDSCSHLIFYRIHRSDLSITAASAFFCGALILNKRFPINERYPFSIKSSLAFSIIYAHQIFSIIQNSTIIMIDFLVITLCWYAGARFNILGYKMKLVENKYKTKTIY</sequence>
<feature type="transmembrane region" description="Helical" evidence="10">
    <location>
        <begin position="412"/>
        <end position="431"/>
    </location>
</feature>
<name>A0A232EVM3_9HYME</name>
<evidence type="ECO:0000256" key="7">
    <source>
        <dbReference type="ARBA" id="ARBA00023136"/>
    </source>
</evidence>
<dbReference type="Pfam" id="PF02949">
    <property type="entry name" value="7tm_6"/>
    <property type="match status" value="1"/>
</dbReference>
<organism evidence="11 12">
    <name type="scientific">Trichomalopsis sarcophagae</name>
    <dbReference type="NCBI Taxonomy" id="543379"/>
    <lineage>
        <taxon>Eukaryota</taxon>
        <taxon>Metazoa</taxon>
        <taxon>Ecdysozoa</taxon>
        <taxon>Arthropoda</taxon>
        <taxon>Hexapoda</taxon>
        <taxon>Insecta</taxon>
        <taxon>Pterygota</taxon>
        <taxon>Neoptera</taxon>
        <taxon>Endopterygota</taxon>
        <taxon>Hymenoptera</taxon>
        <taxon>Apocrita</taxon>
        <taxon>Proctotrupomorpha</taxon>
        <taxon>Chalcidoidea</taxon>
        <taxon>Pteromalidae</taxon>
        <taxon>Pteromalinae</taxon>
        <taxon>Trichomalopsis</taxon>
    </lineage>
</organism>
<dbReference type="PANTHER" id="PTHR21137:SF35">
    <property type="entry name" value="ODORANT RECEPTOR 19A-RELATED"/>
    <property type="match status" value="1"/>
</dbReference>
<dbReference type="GO" id="GO:0005549">
    <property type="term" value="F:odorant binding"/>
    <property type="evidence" value="ECO:0007669"/>
    <property type="project" value="InterPro"/>
</dbReference>
<evidence type="ECO:0000256" key="9">
    <source>
        <dbReference type="ARBA" id="ARBA00023224"/>
    </source>
</evidence>
<feature type="transmembrane region" description="Helical" evidence="10">
    <location>
        <begin position="172"/>
        <end position="197"/>
    </location>
</feature>
<dbReference type="STRING" id="543379.A0A232EVM3"/>
<dbReference type="Proteomes" id="UP000215335">
    <property type="component" value="Unassembled WGS sequence"/>
</dbReference>
<dbReference type="GO" id="GO:0007165">
    <property type="term" value="P:signal transduction"/>
    <property type="evidence" value="ECO:0007669"/>
    <property type="project" value="UniProtKB-KW"/>
</dbReference>
<accession>A0A232EVM3</accession>
<protein>
    <recommendedName>
        <fullName evidence="13">Odorant receptor</fullName>
    </recommendedName>
</protein>
<evidence type="ECO:0000256" key="8">
    <source>
        <dbReference type="ARBA" id="ARBA00023170"/>
    </source>
</evidence>
<keyword evidence="4 10" id="KW-0812">Transmembrane</keyword>
<keyword evidence="7 10" id="KW-0472">Membrane</keyword>
<evidence type="ECO:0000256" key="6">
    <source>
        <dbReference type="ARBA" id="ARBA00022989"/>
    </source>
</evidence>
<feature type="transmembrane region" description="Helical" evidence="10">
    <location>
        <begin position="130"/>
        <end position="152"/>
    </location>
</feature>
<dbReference type="OrthoDB" id="7179992at2759"/>
<feature type="transmembrane region" description="Helical" evidence="10">
    <location>
        <begin position="248"/>
        <end position="269"/>
    </location>
</feature>
<feature type="transmembrane region" description="Helical" evidence="10">
    <location>
        <begin position="6"/>
        <end position="29"/>
    </location>
</feature>
<keyword evidence="2" id="KW-1003">Cell membrane</keyword>
<evidence type="ECO:0000256" key="4">
    <source>
        <dbReference type="ARBA" id="ARBA00022692"/>
    </source>
</evidence>
<dbReference type="AlphaFoldDB" id="A0A232EVM3"/>
<comment type="caution">
    <text evidence="11">The sequence shown here is derived from an EMBL/GenBank/DDBJ whole genome shotgun (WGS) entry which is preliminary data.</text>
</comment>
<evidence type="ECO:0008006" key="13">
    <source>
        <dbReference type="Google" id="ProtNLM"/>
    </source>
</evidence>
<evidence type="ECO:0000256" key="3">
    <source>
        <dbReference type="ARBA" id="ARBA00022606"/>
    </source>
</evidence>
<dbReference type="EMBL" id="NNAY01001975">
    <property type="protein sequence ID" value="OXU22406.1"/>
    <property type="molecule type" value="Genomic_DNA"/>
</dbReference>
<evidence type="ECO:0000313" key="11">
    <source>
        <dbReference type="EMBL" id="OXU22406.1"/>
    </source>
</evidence>
<evidence type="ECO:0000313" key="12">
    <source>
        <dbReference type="Proteomes" id="UP000215335"/>
    </source>
</evidence>
<feature type="transmembrane region" description="Helical" evidence="10">
    <location>
        <begin position="520"/>
        <end position="542"/>
    </location>
</feature>
<feature type="transmembrane region" description="Helical" evidence="10">
    <location>
        <begin position="275"/>
        <end position="296"/>
    </location>
</feature>
<evidence type="ECO:0000256" key="5">
    <source>
        <dbReference type="ARBA" id="ARBA00022725"/>
    </source>
</evidence>
<dbReference type="GO" id="GO:0004984">
    <property type="term" value="F:olfactory receptor activity"/>
    <property type="evidence" value="ECO:0007669"/>
    <property type="project" value="InterPro"/>
</dbReference>
<reference evidence="11 12" key="1">
    <citation type="journal article" date="2017" name="Curr. Biol.">
        <title>The Evolution of Venom by Co-option of Single-Copy Genes.</title>
        <authorList>
            <person name="Martinson E.O."/>
            <person name="Mrinalini"/>
            <person name="Kelkar Y.D."/>
            <person name="Chang C.H."/>
            <person name="Werren J.H."/>
        </authorList>
    </citation>
    <scope>NUCLEOTIDE SEQUENCE [LARGE SCALE GENOMIC DNA]</scope>
    <source>
        <strain evidence="11 12">Alberta</strain>
        <tissue evidence="11">Whole body</tissue>
    </source>
</reference>